<evidence type="ECO:0000313" key="2">
    <source>
        <dbReference type="Proteomes" id="UP001623661"/>
    </source>
</evidence>
<dbReference type="EMBL" id="JBJHZY010000001">
    <property type="protein sequence ID" value="MFL0266816.1"/>
    <property type="molecule type" value="Genomic_DNA"/>
</dbReference>
<evidence type="ECO:0000313" key="1">
    <source>
        <dbReference type="EMBL" id="MFL0266816.1"/>
    </source>
</evidence>
<gene>
    <name evidence="1" type="ORF">ACJDUH_01785</name>
</gene>
<dbReference type="RefSeq" id="WP_406763437.1">
    <property type="nucleotide sequence ID" value="NZ_JBJHZY010000001.1"/>
</dbReference>
<organism evidence="1 2">
    <name type="scientific">Candidatus Clostridium radicumherbarum</name>
    <dbReference type="NCBI Taxonomy" id="3381662"/>
    <lineage>
        <taxon>Bacteria</taxon>
        <taxon>Bacillati</taxon>
        <taxon>Bacillota</taxon>
        <taxon>Clostridia</taxon>
        <taxon>Eubacteriales</taxon>
        <taxon>Clostridiaceae</taxon>
        <taxon>Clostridium</taxon>
    </lineage>
</organism>
<proteinExistence type="predicted"/>
<sequence>MILTRTNAEKKEIDIVNSTLNNNNIGCNITNNVDFLDLAIKESFTIILNEIKEIEDKVVSLALERSHYVINQLYKNNKQEFLELARISSCSLDKDPTEIQMQNIIKFWVIVKYCNKDIDMVSAAKLSGKFQVNGSNMWFFSPSNSLSKSIEKSIAIISHFLKITQLDSIKNGRCYISKITLTKEFSCDNCIDGSIILGSMSEIIDDFVDGKKNIVNFNDEVLQKDFISIQIEKNLKMQCGNCLSDIEQVPVNVPKFMK</sequence>
<keyword evidence="2" id="KW-1185">Reference proteome</keyword>
<comment type="caution">
    <text evidence="1">The sequence shown here is derived from an EMBL/GenBank/DDBJ whole genome shotgun (WGS) entry which is preliminary data.</text>
</comment>
<protein>
    <submittedName>
        <fullName evidence="1">Uncharacterized protein</fullName>
    </submittedName>
</protein>
<accession>A0ABW8TQL8</accession>
<dbReference type="Proteomes" id="UP001623661">
    <property type="component" value="Unassembled WGS sequence"/>
</dbReference>
<name>A0ABW8TQL8_9CLOT</name>
<reference evidence="1 2" key="1">
    <citation type="submission" date="2024-11" db="EMBL/GenBank/DDBJ databases">
        <authorList>
            <person name="Heng Y.C."/>
            <person name="Lim A.C.H."/>
            <person name="Lee J.K.Y."/>
            <person name="Kittelmann S."/>
        </authorList>
    </citation>
    <scope>NUCLEOTIDE SEQUENCE [LARGE SCALE GENOMIC DNA]</scope>
    <source>
        <strain evidence="1 2">WILCCON 0202</strain>
    </source>
</reference>